<reference evidence="5" key="3">
    <citation type="journal article" date="2019" name="Microbiol. Resour. Announc.">
        <title>Complete Genome Sequence of a Virulent African Swine Fever Virus from a Domestic Pig in Ukraine.</title>
        <authorList>
            <person name="Kovalenko G."/>
            <person name="Ducluzeau A.L."/>
            <person name="Ishchenko L."/>
            <person name="Sushko M."/>
            <person name="Sapachova M."/>
            <person name="Rudova N."/>
            <person name="Solodiankin O."/>
            <person name="Gerilovych A."/>
            <person name="Dagdag R."/>
            <person name="Redlinger M."/>
            <person name="Bezymennyi M."/>
            <person name="Frant M."/>
            <person name="Lange C.E."/>
            <person name="Dubchak I."/>
            <person name="Mezhenskyi A.A."/>
            <person name="Nychyk S."/>
            <person name="Bortz E."/>
            <person name="Drown D.M."/>
        </authorList>
    </citation>
    <scope>NUCLEOTIDE SEQUENCE</scope>
    <source>
        <strain evidence="5">ASFV/Kyiv/2016/131</strain>
    </source>
</reference>
<organismHost>
    <name type="scientific">Ornithodoros</name>
    <name type="common">relapsing fever ticks</name>
    <dbReference type="NCBI Taxonomy" id="6937"/>
</organismHost>
<dbReference type="Proteomes" id="UP000594902">
    <property type="component" value="Segment"/>
</dbReference>
<evidence type="ECO:0000313" key="12">
    <source>
        <dbReference type="EMBL" id="QOY24295.1"/>
    </source>
</evidence>
<evidence type="ECO:0000313" key="14">
    <source>
        <dbReference type="EMBL" id="QTP96293.1"/>
    </source>
</evidence>
<dbReference type="EMBL" id="LR722600">
    <property type="protein sequence ID" value="VVW93957.1"/>
    <property type="molecule type" value="Genomic_DNA"/>
</dbReference>
<dbReference type="KEGG" id="vg:59227060"/>
<evidence type="ECO:0000313" key="24">
    <source>
        <dbReference type="Proteomes" id="UP000503567"/>
    </source>
</evidence>
<dbReference type="EMBL" id="MT180393">
    <property type="protein sequence ID" value="QOY24295.1"/>
    <property type="molecule type" value="Genomic_DNA"/>
</dbReference>
<protein>
    <submittedName>
        <fullName evidence="11 15">MGF 360-1Lb</fullName>
    </submittedName>
    <submittedName>
        <fullName evidence="7">MGF 360-1Lb protein</fullName>
    </submittedName>
    <submittedName>
        <fullName evidence="4 6">MGF_360-1L</fullName>
    </submittedName>
    <submittedName>
        <fullName evidence="9">MGF_360-1L_b1</fullName>
    </submittedName>
    <submittedName>
        <fullName evidence="14">MGF_360-1Lb</fullName>
    </submittedName>
    <submittedName>
        <fullName evidence="2">PMGF_360-1L</fullName>
    </submittedName>
</protein>
<gene>
    <name evidence="15" type="primary">MGF 360-1Lb CDS</name>
    <name evidence="7" type="synonym">MGF 360-1Lb</name>
    <name evidence="2" type="synonym">MGF_360-1L</name>
    <name evidence="5" type="synonym">MGF_360-1L_2</name>
    <name evidence="9" type="synonym">MGF_360-1L_b1</name>
    <name evidence="5" type="ORF">ASFV_Kyiv_2016_131_00004</name>
    <name evidence="2" type="ORF">ASFVARMWT4_00003</name>
</gene>
<dbReference type="Proteomes" id="UP000595502">
    <property type="component" value="Segment"/>
</dbReference>
<evidence type="ECO:0000313" key="22">
    <source>
        <dbReference type="Proteomes" id="UP000428265"/>
    </source>
</evidence>
<sequence length="106" mass="11982">MPSTLQALTKKVLATQPVLKDDYCILERCGLWWHEAPITIYHTCIDEQILIKTASFKHGLTLNVALMKAVQENNHGLIELFTEWGADISFGLVTVNMECTRTYAKS</sequence>
<dbReference type="Proteomes" id="UP001160000">
    <property type="component" value="Segment"/>
</dbReference>
<evidence type="ECO:0000313" key="15">
    <source>
        <dbReference type="EMBL" id="VFV47908.1"/>
    </source>
</evidence>
<organismHost>
    <name type="scientific">Sus scrofa</name>
    <name type="common">Pig</name>
    <dbReference type="NCBI Taxonomy" id="9823"/>
</organismHost>
<reference evidence="14" key="15">
    <citation type="submission" date="2021-01" db="EMBL/GenBank/DDBJ databases">
        <title>A natural variant of African swine fever virus in China.</title>
        <authorList>
            <person name="Hu R."/>
            <person name="Chen T."/>
            <person name="Zhang Y."/>
            <person name="Zhang J."/>
        </authorList>
    </citation>
    <scope>NUCLEOTIDE SEQUENCE</scope>
    <source>
        <strain evidence="14">HuB20</strain>
    </source>
</reference>
<reference evidence="20" key="10">
    <citation type="submission" date="2019-07" db="EMBL/GenBank/DDBJ databases">
        <title>Complete genome sequence of virulent African swine fever virus isolated from a domestic pig in Ukraine.</title>
        <authorList>
            <person name="Kovalenko G."/>
            <person name="Ducluzeau A.-L."/>
            <person name="Ishchenko L."/>
            <person name="Sushko M."/>
            <person name="Sapachova M."/>
            <person name="Rudova N."/>
            <person name="Solodiankin O."/>
            <person name="Gerilovych A."/>
            <person name="Dagdag R."/>
            <person name="Redlinger M."/>
            <person name="Bezymennyi M."/>
            <person name="Frant M."/>
            <person name="Lange C.E."/>
            <person name="Dubchak I."/>
            <person name="Mezhenskyii A."/>
            <person name="Nychyk S."/>
            <person name="Bortz E."/>
            <person name="Drown D.M."/>
        </authorList>
    </citation>
    <scope>NUCLEOTIDE SEQUENCE [LARGE SCALE GENOMIC DNA]</scope>
</reference>
<dbReference type="EMBL" id="LR899193">
    <property type="protein sequence ID" value="CAD7112491.1"/>
    <property type="molecule type" value="Genomic_DNA"/>
</dbReference>
<reference evidence="8" key="8">
    <citation type="submission" date="2019-05" db="EMBL/GenBank/DDBJ databases">
        <title>Genome Sequences of Two African Swine Fever Virus Genotype II Isolates from wild boar in China.</title>
        <authorList>
            <person name="Ren Z."/>
            <person name="Guo H."/>
            <person name="Tu C."/>
        </authorList>
    </citation>
    <scope>NUCLEOTIDE SEQUENCE</scope>
    <source>
        <strain evidence="8">CN/2019/InnerMongolia-AES01</strain>
    </source>
</reference>
<evidence type="ECO:0000313" key="7">
    <source>
        <dbReference type="EMBL" id="QGV56946.1"/>
    </source>
</evidence>
<evidence type="ECO:0000313" key="9">
    <source>
        <dbReference type="EMBL" id="QIE06789.1"/>
    </source>
</evidence>
<dbReference type="Proteomes" id="UP000307568">
    <property type="component" value="Segment"/>
</dbReference>
<dbReference type="EMBL" id="LR881473">
    <property type="protein sequence ID" value="CAD5338131.1"/>
    <property type="molecule type" value="Genomic_DNA"/>
</dbReference>
<dbReference type="EMBL" id="MW465755">
    <property type="protein sequence ID" value="QSG73884.1"/>
    <property type="molecule type" value="Genomic_DNA"/>
</dbReference>
<dbReference type="Proteomes" id="UP000141072">
    <property type="component" value="Segment"/>
</dbReference>
<reference evidence="1 18" key="1">
    <citation type="journal article" date="2011" name="Emerg. Infect. Dis.">
        <title>Genomic analysis of highly virulent Georgia 2007/1 isolate of African swine fever virus.</title>
        <authorList>
            <person name="Chapman D.A."/>
            <person name="Darby A.C."/>
            <person name="Da Silva M."/>
            <person name="Upton C."/>
            <person name="Radford A.D."/>
            <person name="Dixon L.K."/>
        </authorList>
    </citation>
    <scope>NUCLEOTIDE SEQUENCE [LARGE SCALE GENOMIC DNA]</scope>
    <source>
        <strain evidence="1">ASFV Georgia 2007/1</strain>
    </source>
</reference>
<dbReference type="GeneID" id="59227060"/>
<evidence type="ECO:0000313" key="16">
    <source>
        <dbReference type="EMBL" id="VVW93950.1"/>
    </source>
</evidence>
<evidence type="ECO:0000313" key="2">
    <source>
        <dbReference type="EMBL" id="CAD5338131.1"/>
    </source>
</evidence>
<dbReference type="Proteomes" id="UP000327056">
    <property type="component" value="Segment"/>
</dbReference>
<reference evidence="11" key="13">
    <citation type="submission" date="2020-03" db="EMBL/GenBank/DDBJ databases">
        <title>The first complete genome sequences of African swine fever viruses isolated Vietnam.</title>
        <authorList>
            <person name="Moon S.-H."/>
            <person name="Tran H.T.T."/>
            <person name="Truong A.D."/>
            <person name="Dang H.V."/>
            <person name="Tark D.-S."/>
            <person name="Oh Y."/>
            <person name="Cho H.-S."/>
        </authorList>
    </citation>
    <scope>NUCLEOTIDE SEQUENCE</scope>
    <source>
        <strain evidence="11">ASFV_Hanoi_2019</strain>
        <strain evidence="12">ASFV_NgheAn_2019</strain>
    </source>
</reference>
<evidence type="ECO:0000313" key="18">
    <source>
        <dbReference type="Proteomes" id="UP000141072"/>
    </source>
</evidence>
<dbReference type="Proteomes" id="UP000321214">
    <property type="component" value="Segment"/>
</dbReference>
<dbReference type="EMBL" id="MN393476">
    <property type="protein sequence ID" value="QIE06789.1"/>
    <property type="molecule type" value="Genomic_DNA"/>
</dbReference>
<name>A0A485PVV8_ASF</name>
<dbReference type="RefSeq" id="YP_009927099.1">
    <property type="nucleotide sequence ID" value="NC_044959.2"/>
</dbReference>
<dbReference type="EMBL" id="MN194591">
    <property type="protein sequence ID" value="QED21540.1"/>
    <property type="molecule type" value="Genomic_DNA"/>
</dbReference>
<proteinExistence type="predicted"/>
<evidence type="ECO:0000313" key="10">
    <source>
        <dbReference type="EMBL" id="QIE06952.1"/>
    </source>
</evidence>
<organismHost>
    <name type="scientific">Ornithodoros moubata</name>
    <name type="common">Soft tick</name>
    <name type="synonym">Argasid tick</name>
    <dbReference type="NCBI Taxonomy" id="6938"/>
</organismHost>
<evidence type="ECO:0000313" key="3">
    <source>
        <dbReference type="EMBL" id="CAD7112491.1"/>
    </source>
</evidence>
<dbReference type="Proteomes" id="UP000325567">
    <property type="component" value="Segment"/>
</dbReference>
<dbReference type="EMBL" id="MK940252">
    <property type="protein sequence ID" value="QIA61394.1"/>
    <property type="molecule type" value="Genomic_DNA"/>
</dbReference>
<dbReference type="Proteomes" id="UP000503567">
    <property type="component" value="Genome"/>
</dbReference>
<dbReference type="EMBL" id="LR536725">
    <property type="protein sequence ID" value="VFV47908.1"/>
    <property type="molecule type" value="Genomic_DNA"/>
</dbReference>
<evidence type="ECO:0000313" key="4">
    <source>
        <dbReference type="EMBL" id="QDL88010.1"/>
    </source>
</evidence>
<evidence type="ECO:0000313" key="13">
    <source>
        <dbReference type="EMBL" id="QSG73884.1"/>
    </source>
</evidence>
<dbReference type="Proteomes" id="UP000316600">
    <property type="component" value="Segment"/>
</dbReference>
<reference evidence="15" key="6">
    <citation type="submission" date="2019-03" db="EMBL/GenBank/DDBJ databases">
        <authorList>
            <consortium name="IVD NGS Lab"/>
        </authorList>
    </citation>
    <scope>NUCLEOTIDE SEQUENCE [LARGE SCALE GENOMIC DNA]</scope>
    <source>
        <strain evidence="15">ASFV Belgium 2018/1</strain>
        <strain evidence="17">ASFV CzechRepublic 2017/1</strain>
        <strain evidence="1">ASFV Georgia 2007/1</strain>
        <strain evidence="3">ASFV Germany 2020/1</strain>
        <strain evidence="16">ASFV Moldova 2017/1</strain>
    </source>
</reference>
<dbReference type="EMBL" id="MT166693">
    <property type="protein sequence ID" value="QOY24265.1"/>
    <property type="molecule type" value="Genomic_DNA"/>
</dbReference>
<evidence type="ECO:0000313" key="21">
    <source>
        <dbReference type="Proteomes" id="UP000326051"/>
    </source>
</evidence>
<evidence type="ECO:0000313" key="1">
    <source>
        <dbReference type="EMBL" id="CAD2068337.1"/>
    </source>
</evidence>
<dbReference type="EMBL" id="MN715134">
    <property type="protein sequence ID" value="QGV56946.1"/>
    <property type="molecule type" value="Genomic_DNA"/>
</dbReference>
<dbReference type="EMBL" id="MK628478">
    <property type="protein sequence ID" value="QEY87783.1"/>
    <property type="molecule type" value="Genomic_DNA"/>
</dbReference>
<organismHost>
    <name type="scientific">Phacochoerus africanus</name>
    <name type="common">Warthog</name>
    <dbReference type="NCBI Taxonomy" id="41426"/>
</organismHost>
<dbReference type="EMBL" id="MN393477">
    <property type="protein sequence ID" value="QIE06952.1"/>
    <property type="molecule type" value="Genomic_DNA"/>
</dbReference>
<dbReference type="Proteomes" id="UP000595256">
    <property type="component" value="Segment"/>
</dbReference>
<dbReference type="EMBL" id="FR682468">
    <property type="protein sequence ID" value="CAD2068337.1"/>
    <property type="molecule type" value="Genomic_DNA"/>
</dbReference>
<evidence type="ECO:0000313" key="19">
    <source>
        <dbReference type="Proteomes" id="UP000316600"/>
    </source>
</evidence>
<organismHost>
    <name type="scientific">Potamochoerus larvatus</name>
    <name type="common">Bushpig</name>
    <dbReference type="NCBI Taxonomy" id="273792"/>
</organismHost>
<organismHost>
    <name type="scientific">Phacochoerus aethiopicus</name>
    <name type="common">Warthog</name>
    <dbReference type="NCBI Taxonomy" id="85517"/>
</organismHost>
<reference evidence="6 21" key="2">
    <citation type="journal article" date="2017" name="Transbound. Emerg. Dis.">
        <title>Experimental Infection of Domestic Pigs with African Swine Fever Virus Lithuania 2014 Genotype II Field Isolate.</title>
        <authorList>
            <person name="Gallardo C."/>
            <person name="Soler A."/>
            <person name="Nieto R."/>
            <person name="Cano C."/>
            <person name="Pelayo V."/>
            <person name="Sanchez M.A."/>
            <person name="Pridotkas G."/>
            <person name="Fernandez-Pinero J."/>
            <person name="Briones V."/>
            <person name="Arias M."/>
        </authorList>
    </citation>
    <scope>NUCLEOTIDE SEQUENCE [LARGE SCALE GENOMIC DNA]</scope>
    <source>
        <strain evidence="6">ASFV/LT14/1490</strain>
    </source>
</reference>
<evidence type="ECO:0000313" key="5">
    <source>
        <dbReference type="EMBL" id="QED21540.1"/>
    </source>
</evidence>
<evidence type="ECO:0000313" key="23">
    <source>
        <dbReference type="Proteomes" id="UP000502194"/>
    </source>
</evidence>
<dbReference type="Proteomes" id="UP000326051">
    <property type="component" value="Segment"/>
</dbReference>
<reference evidence="13" key="16">
    <citation type="submission" date="2021-01" db="EMBL/GenBank/DDBJ databases">
        <title>Whole-genome Sequence of a Virulent African Swine Fever Virus isolated in 2020 from a Domestic Pig in Northen Vietnam.</title>
        <authorList>
            <person name="Truong Q.L."/>
            <person name="Nguyen T.H."/>
            <person name="Nguyen T.L."/>
            <person name="Shi J."/>
            <person name="Vu H."/>
            <person name="Lai T.L.H."/>
            <person name="Nguyen V.G."/>
        </authorList>
    </citation>
    <scope>NUCLEOTIDE SEQUENCE</scope>
    <source>
        <strain evidence="13">VNUA-ASFV-05L1/HaNam/VN/2020</strain>
    </source>
</reference>
<dbReference type="Proteomes" id="UP000502194">
    <property type="component" value="Segment"/>
</dbReference>
<dbReference type="EMBL" id="MK645909">
    <property type="protein sequence ID" value="QDL88010.1"/>
    <property type="molecule type" value="Genomic_DNA"/>
</dbReference>
<reference evidence="6" key="7">
    <citation type="submission" date="2019-03" db="EMBL/GenBank/DDBJ databases">
        <authorList>
            <person name="Cano-Gomez C."/>
            <person name="Arias M."/>
            <person name="Gallardo C."/>
            <person name="Fernandez-Pinero J."/>
        </authorList>
    </citation>
    <scope>NUCLEOTIDE SEQUENCE</scope>
    <source>
        <strain evidence="6">ASFV/LT14/1490</strain>
    </source>
</reference>
<reference evidence="9" key="12">
    <citation type="journal article" date="2020" name="J. ISSAAS">
        <title>Rapid phylogenetic analysis of African swine fever virus from metagenomic sequences.</title>
        <authorList>
            <person name="Xiong D."/>
            <person name="Zhang X."/>
            <person name="Yu J."/>
            <person name="Wei H."/>
        </authorList>
    </citation>
    <scope>NUCLEOTIDE SEQUENCE</scope>
    <source>
        <strain evidence="9">ASFV Wuhan 2019-1</strain>
        <strain evidence="10">ASFV Wuhan 2019-2</strain>
    </source>
</reference>
<dbReference type="Proteomes" id="UP000663149">
    <property type="component" value="Segment"/>
</dbReference>
<reference evidence="2" key="14">
    <citation type="submission" date="2020-09" db="EMBL/GenBank/DDBJ databases">
        <authorList>
            <person name="Daniel Perez-Nunez"/>
            <person name="Eva Castillo-Rosa"/>
            <person name="Gonzalo Vigara-Astillero and Yolanda Revilla"/>
        </authorList>
    </citation>
    <scope>NUCLEOTIDE SEQUENCE</scope>
    <source>
        <strain evidence="2">Arm/07/CBM/c4</strain>
    </source>
</reference>
<evidence type="ECO:0000313" key="6">
    <source>
        <dbReference type="EMBL" id="QEY87783.1"/>
    </source>
</evidence>
<reference evidence="7 22" key="4">
    <citation type="journal article" date="2019" name="Viruses">
        <title>A Simple Method for Sample Preparation to Facilitate Efficient Whole-Genome Sequencing of African Swine Fever Virus.</title>
        <authorList>
            <person name="Olasz F."/>
            <person name="Meszaros I."/>
            <person name="Marton S."/>
            <person name="Kajan G.L."/>
            <person name="Tamas V."/>
            <person name="Locsmandi G."/>
            <person name="Magyar T."/>
            <person name="Balint A."/>
            <person name="Banyai K."/>
            <person name="Zadori Z."/>
        </authorList>
    </citation>
    <scope>NUCLEOTIDE SEQUENCE [LARGE SCALE GENOMIC DNA]</scope>
    <source>
        <strain evidence="7 22">ASFV_HU_2018</strain>
    </source>
</reference>
<dbReference type="EMBL" id="LR722599">
    <property type="protein sequence ID" value="VVW93950.1"/>
    <property type="molecule type" value="Genomic_DNA"/>
</dbReference>
<accession>A0A485PVV8</accession>
<evidence type="ECO:0000313" key="8">
    <source>
        <dbReference type="EMBL" id="QIA61394.1"/>
    </source>
</evidence>
<evidence type="ECO:0000313" key="11">
    <source>
        <dbReference type="EMBL" id="QOY24265.1"/>
    </source>
</evidence>
<evidence type="ECO:0000313" key="17">
    <source>
        <dbReference type="EMBL" id="VVW93957.1"/>
    </source>
</evidence>
<reference evidence="23 24" key="11">
    <citation type="journal article" date="2020" name="bioRxiv">
        <title>Rapid phylogenetic analysis of African swine fever virus from metagenomic sequences.</title>
        <authorList>
            <person name="Xiong D."/>
            <person name="Zhang X."/>
            <person name="Yu J."/>
            <person name="Wei H."/>
        </authorList>
    </citation>
    <scope>NUCLEOTIDE SEQUENCE [LARGE SCALE GENOMIC DNA]</scope>
</reference>
<evidence type="ECO:0000313" key="20">
    <source>
        <dbReference type="Proteomes" id="UP000321214"/>
    </source>
</evidence>
<reference evidence="4 19" key="5">
    <citation type="submission" date="2019-03" db="EMBL/GenBank/DDBJ databases">
        <title>Genome comparison of African swine fever virus ASFV-wbBS01 strain and different from ASFV-SY18 from domestic pig.</title>
        <authorList>
            <person name="Zhaowen R."/>
            <person name="Huancheng G."/>
            <person name="Changchun T."/>
        </authorList>
    </citation>
    <scope>NUCLEOTIDE SEQUENCE [LARGE SCALE GENOMIC DNA]</scope>
    <source>
        <strain evidence="4">ASFV-wbBS01</strain>
    </source>
</reference>
<reference evidence="8" key="9">
    <citation type="submission" date="2019-05" db="EMBL/GenBank/DDBJ databases">
        <title>Nanopore Sequencing as a Rapidly Deployable African swine fever Outbreak Tool.</title>
        <authorList>
            <person name="Ren Z."/>
            <person name="Guo H."/>
            <person name="Tu C."/>
            <person name="Yan X."/>
            <person name="He B."/>
        </authorList>
    </citation>
    <scope>NUCLEOTIDE SEQUENCE</scope>
    <source>
        <strain evidence="8">CN/2019/InnerMongolia-AES01</strain>
    </source>
</reference>
<organism evidence="15">
    <name type="scientific">African swine fever virus</name>
    <name type="common">ASFV</name>
    <dbReference type="NCBI Taxonomy" id="10497"/>
    <lineage>
        <taxon>Viruses</taxon>
        <taxon>Varidnaviria</taxon>
        <taxon>Bamfordvirae</taxon>
        <taxon>Nucleocytoviricota</taxon>
        <taxon>Pokkesviricetes</taxon>
        <taxon>Asfuvirales</taxon>
        <taxon>Asfarviridae</taxon>
        <taxon>Asfivirus</taxon>
        <taxon>Asfivirus haemorrhagiae</taxon>
    </lineage>
</organism>
<dbReference type="Proteomes" id="UP000428265">
    <property type="component" value="Segment"/>
</dbReference>
<dbReference type="EMBL" id="MW521382">
    <property type="protein sequence ID" value="QTP96293.1"/>
    <property type="molecule type" value="Genomic_DNA"/>
</dbReference>